<keyword evidence="3" id="KW-1185">Reference proteome</keyword>
<keyword evidence="1" id="KW-0812">Transmembrane</keyword>
<reference evidence="2 3" key="1">
    <citation type="submission" date="2019-02" db="EMBL/GenBank/DDBJ databases">
        <title>Sequencing the genomes of 1000 actinobacteria strains.</title>
        <authorList>
            <person name="Klenk H.-P."/>
        </authorList>
    </citation>
    <scope>NUCLEOTIDE SEQUENCE [LARGE SCALE GENOMIC DNA]</scope>
    <source>
        <strain evidence="2 3">DSM 16932</strain>
    </source>
</reference>
<proteinExistence type="predicted"/>
<dbReference type="AlphaFoldDB" id="A0A4Q7M5L2"/>
<gene>
    <name evidence="2" type="ORF">EV386_3078</name>
</gene>
<protein>
    <submittedName>
        <fullName evidence="2">Uncharacterized protein</fullName>
    </submittedName>
</protein>
<evidence type="ECO:0000313" key="3">
    <source>
        <dbReference type="Proteomes" id="UP000293852"/>
    </source>
</evidence>
<evidence type="ECO:0000313" key="2">
    <source>
        <dbReference type="EMBL" id="RZS62731.1"/>
    </source>
</evidence>
<dbReference type="Proteomes" id="UP000293852">
    <property type="component" value="Unassembled WGS sequence"/>
</dbReference>
<organism evidence="2 3">
    <name type="scientific">Xylanimonas ulmi</name>
    <dbReference type="NCBI Taxonomy" id="228973"/>
    <lineage>
        <taxon>Bacteria</taxon>
        <taxon>Bacillati</taxon>
        <taxon>Actinomycetota</taxon>
        <taxon>Actinomycetes</taxon>
        <taxon>Micrococcales</taxon>
        <taxon>Promicromonosporaceae</taxon>
        <taxon>Xylanimonas</taxon>
    </lineage>
</organism>
<sequence length="277" mass="28740">MTRPQDERFVERLRHATAEAPPSGLHLDEVLRSARGKARRARAVTGIAVAAAVALAGAGAWRVVPSDRSSGPADGVTGEVCAPDDVDVRFGPVTSAPVVTAVARLTESDDGQRTEDVAPYDPSVSGVRLEVAASPAGLRAAILAAARAASSPLEGFAGAEAPRPDSASAGIAITSPLDGTHLVWRAGERHEVRGTATCGERSEAFVLRYTTEDDVALVRCADGAPSSWAFGPQVVAAWCPVDELPEADRAALERAQAERAAAAAERQRMLELGVIAP</sequence>
<keyword evidence="1" id="KW-0472">Membrane</keyword>
<keyword evidence="1" id="KW-1133">Transmembrane helix</keyword>
<feature type="transmembrane region" description="Helical" evidence="1">
    <location>
        <begin position="41"/>
        <end position="61"/>
    </location>
</feature>
<evidence type="ECO:0000256" key="1">
    <source>
        <dbReference type="SAM" id="Phobius"/>
    </source>
</evidence>
<accession>A0A4Q7M5L2</accession>
<dbReference type="EMBL" id="SGWX01000001">
    <property type="protein sequence ID" value="RZS62731.1"/>
    <property type="molecule type" value="Genomic_DNA"/>
</dbReference>
<name>A0A4Q7M5L2_9MICO</name>
<dbReference type="RefSeq" id="WP_130416192.1">
    <property type="nucleotide sequence ID" value="NZ_SGWX01000001.1"/>
</dbReference>
<comment type="caution">
    <text evidence="2">The sequence shown here is derived from an EMBL/GenBank/DDBJ whole genome shotgun (WGS) entry which is preliminary data.</text>
</comment>